<gene>
    <name evidence="1" type="ORF">B0T45_12960</name>
</gene>
<protein>
    <submittedName>
        <fullName evidence="1">Uncharacterized protein</fullName>
    </submittedName>
</protein>
<dbReference type="Proteomes" id="UP000192721">
    <property type="component" value="Unassembled WGS sequence"/>
</dbReference>
<dbReference type="GeneID" id="58561756"/>
<evidence type="ECO:0000313" key="1">
    <source>
        <dbReference type="EMBL" id="OQS38678.1"/>
    </source>
</evidence>
<proteinExistence type="predicted"/>
<reference evidence="1 2" key="1">
    <citation type="submission" date="2017-02" db="EMBL/GenBank/DDBJ databases">
        <title>Chromobacterium haemolyticum H5244.</title>
        <authorList>
            <person name="Gulvik C.A."/>
        </authorList>
    </citation>
    <scope>NUCLEOTIDE SEQUENCE [LARGE SCALE GENOMIC DNA]</scope>
    <source>
        <strain evidence="1 2">H5244</strain>
    </source>
</reference>
<dbReference type="EMBL" id="MUKV01000015">
    <property type="protein sequence ID" value="OQS38678.1"/>
    <property type="molecule type" value="Genomic_DNA"/>
</dbReference>
<evidence type="ECO:0000313" key="2">
    <source>
        <dbReference type="Proteomes" id="UP000192721"/>
    </source>
</evidence>
<name>A0A1W0CMN6_9NEIS</name>
<organism evidence="1 2">
    <name type="scientific">Chromobacterium haemolyticum</name>
    <dbReference type="NCBI Taxonomy" id="394935"/>
    <lineage>
        <taxon>Bacteria</taxon>
        <taxon>Pseudomonadati</taxon>
        <taxon>Pseudomonadota</taxon>
        <taxon>Betaproteobacteria</taxon>
        <taxon>Neisseriales</taxon>
        <taxon>Chromobacteriaceae</taxon>
        <taxon>Chromobacterium</taxon>
    </lineage>
</organism>
<sequence length="63" mass="7501">MYRLKLISEQFGVDDSGPLHPSQEQARRAALVMWNVYRGQLRIEIHRVVDLRSRKTEKLEEFC</sequence>
<dbReference type="AlphaFoldDB" id="A0A1W0CMN6"/>
<comment type="caution">
    <text evidence="1">The sequence shown here is derived from an EMBL/GenBank/DDBJ whole genome shotgun (WGS) entry which is preliminary data.</text>
</comment>
<accession>A0A1W0CMN6</accession>
<dbReference type="RefSeq" id="WP_019102249.1">
    <property type="nucleotide sequence ID" value="NZ_AP019312.1"/>
</dbReference>